<feature type="region of interest" description="Disordered" evidence="1">
    <location>
        <begin position="78"/>
        <end position="102"/>
    </location>
</feature>
<dbReference type="GO" id="GO:0003700">
    <property type="term" value="F:DNA-binding transcription factor activity"/>
    <property type="evidence" value="ECO:0007669"/>
    <property type="project" value="InterPro"/>
</dbReference>
<dbReference type="AlphaFoldDB" id="A0A8J7UKZ2"/>
<dbReference type="InterPro" id="IPR036388">
    <property type="entry name" value="WH-like_DNA-bd_sf"/>
</dbReference>
<keyword evidence="3" id="KW-1185">Reference proteome</keyword>
<reference evidence="2 3" key="1">
    <citation type="submission" date="2021-03" db="EMBL/GenBank/DDBJ databases">
        <title>Genomic Encyclopedia of Type Strains, Phase IV (KMG-IV): sequencing the most valuable type-strain genomes for metagenomic binning, comparative biology and taxonomic classification.</title>
        <authorList>
            <person name="Goeker M."/>
        </authorList>
    </citation>
    <scope>NUCLEOTIDE SEQUENCE [LARGE SCALE GENOMIC DNA]</scope>
    <source>
        <strain evidence="2 3">DSM 12287</strain>
    </source>
</reference>
<dbReference type="EMBL" id="JAGGKE010000001">
    <property type="protein sequence ID" value="MBP1900544.1"/>
    <property type="molecule type" value="Genomic_DNA"/>
</dbReference>
<dbReference type="Proteomes" id="UP000770586">
    <property type="component" value="Unassembled WGS sequence"/>
</dbReference>
<evidence type="ECO:0000256" key="1">
    <source>
        <dbReference type="SAM" id="MobiDB-lite"/>
    </source>
</evidence>
<dbReference type="GO" id="GO:0046914">
    <property type="term" value="F:transition metal ion binding"/>
    <property type="evidence" value="ECO:0007669"/>
    <property type="project" value="InterPro"/>
</dbReference>
<sequence>MTEMFGRLDAAGLVDHEKRAGARLTERGERIAAELAWRRCVVRTFFSAELDFGLPEGTGFRIGFALPREGVERLSAITDASPGDPCRSSGDAAAGCPWASGD</sequence>
<name>A0A8J7UKZ2_9EURY</name>
<proteinExistence type="predicted"/>
<accession>A0A8J7UKZ2</accession>
<evidence type="ECO:0000313" key="3">
    <source>
        <dbReference type="Proteomes" id="UP000770586"/>
    </source>
</evidence>
<dbReference type="SMART" id="SM00529">
    <property type="entry name" value="HTH_DTXR"/>
    <property type="match status" value="1"/>
</dbReference>
<comment type="caution">
    <text evidence="2">The sequence shown here is derived from an EMBL/GenBank/DDBJ whole genome shotgun (WGS) entry which is preliminary data.</text>
</comment>
<organism evidence="2 3">
    <name type="scientific">Halorubrum trapanicum</name>
    <dbReference type="NCBI Taxonomy" id="29284"/>
    <lineage>
        <taxon>Archaea</taxon>
        <taxon>Methanobacteriati</taxon>
        <taxon>Methanobacteriota</taxon>
        <taxon>Stenosarchaea group</taxon>
        <taxon>Halobacteria</taxon>
        <taxon>Halobacteriales</taxon>
        <taxon>Haloferacaceae</taxon>
        <taxon>Halorubrum</taxon>
    </lineage>
</organism>
<dbReference type="InterPro" id="IPR022689">
    <property type="entry name" value="Iron_dep_repressor"/>
</dbReference>
<protein>
    <submittedName>
        <fullName evidence="2">Mn-dependent DtxR family transcriptional regulator</fullName>
    </submittedName>
</protein>
<evidence type="ECO:0000313" key="2">
    <source>
        <dbReference type="EMBL" id="MBP1900544.1"/>
    </source>
</evidence>
<dbReference type="Gene3D" id="1.10.10.10">
    <property type="entry name" value="Winged helix-like DNA-binding domain superfamily/Winged helix DNA-binding domain"/>
    <property type="match status" value="1"/>
</dbReference>
<gene>
    <name evidence="2" type="ORF">J2744_000196</name>
</gene>